<feature type="signal peptide" evidence="1">
    <location>
        <begin position="1"/>
        <end position="25"/>
    </location>
</feature>
<feature type="chain" id="PRO_5022855178" description="Outer membrane protein beta-barrel domain-containing protein" evidence="1">
    <location>
        <begin position="26"/>
        <end position="194"/>
    </location>
</feature>
<dbReference type="OrthoDB" id="5525875at2"/>
<dbReference type="RefSeq" id="WP_146973227.1">
    <property type="nucleotide sequence ID" value="NZ_VOSL01000020.1"/>
</dbReference>
<sequence>MKAFHVCLSTLGMATSLAIPAFATAQESSVGSESNFVEEQPVRDPGHAHAITLSPLHLAVPLFEVTYEYRVVDRFGLAAIFGLGSSEGVLAFETGVQANLYIVGDFDHGMQLGAELVSLSASSNANNVSSTASGLSAGPYLGYKVAGSSGLTFMAQVGYQITSVAAQASSGGFTASDSRSGSGVLLNLNLGWSF</sequence>
<dbReference type="EMBL" id="VOSL01000020">
    <property type="protein sequence ID" value="TXD41263.1"/>
    <property type="molecule type" value="Genomic_DNA"/>
</dbReference>
<evidence type="ECO:0000313" key="2">
    <source>
        <dbReference type="EMBL" id="TXD41263.1"/>
    </source>
</evidence>
<name>A0A5C6XDN9_9DELT</name>
<organism evidence="2 3">
    <name type="scientific">Lujinxingia vulgaris</name>
    <dbReference type="NCBI Taxonomy" id="2600176"/>
    <lineage>
        <taxon>Bacteria</taxon>
        <taxon>Deltaproteobacteria</taxon>
        <taxon>Bradymonadales</taxon>
        <taxon>Lujinxingiaceae</taxon>
        <taxon>Lujinxingia</taxon>
    </lineage>
</organism>
<reference evidence="2 3" key="1">
    <citation type="submission" date="2019-08" db="EMBL/GenBank/DDBJ databases">
        <title>Bradymonadales sp. TMQ2.</title>
        <authorList>
            <person name="Liang Q."/>
        </authorList>
    </citation>
    <scope>NUCLEOTIDE SEQUENCE [LARGE SCALE GENOMIC DNA]</scope>
    <source>
        <strain evidence="2 3">TMQ2</strain>
    </source>
</reference>
<evidence type="ECO:0000313" key="3">
    <source>
        <dbReference type="Proteomes" id="UP000321046"/>
    </source>
</evidence>
<dbReference type="Proteomes" id="UP000321046">
    <property type="component" value="Unassembled WGS sequence"/>
</dbReference>
<comment type="caution">
    <text evidence="2">The sequence shown here is derived from an EMBL/GenBank/DDBJ whole genome shotgun (WGS) entry which is preliminary data.</text>
</comment>
<gene>
    <name evidence="2" type="ORF">FRC96_04560</name>
</gene>
<accession>A0A5C6XDN9</accession>
<dbReference type="AlphaFoldDB" id="A0A5C6XDN9"/>
<evidence type="ECO:0008006" key="4">
    <source>
        <dbReference type="Google" id="ProtNLM"/>
    </source>
</evidence>
<keyword evidence="1" id="KW-0732">Signal</keyword>
<proteinExistence type="predicted"/>
<evidence type="ECO:0000256" key="1">
    <source>
        <dbReference type="SAM" id="SignalP"/>
    </source>
</evidence>
<protein>
    <recommendedName>
        <fullName evidence="4">Outer membrane protein beta-barrel domain-containing protein</fullName>
    </recommendedName>
</protein>